<dbReference type="RefSeq" id="WP_378153691.1">
    <property type="nucleotide sequence ID" value="NZ_JBHSEC010000007.1"/>
</dbReference>
<reference evidence="5" key="1">
    <citation type="journal article" date="2019" name="Int. J. Syst. Evol. Microbiol.">
        <title>The Global Catalogue of Microorganisms (GCM) 10K type strain sequencing project: providing services to taxonomists for standard genome sequencing and annotation.</title>
        <authorList>
            <consortium name="The Broad Institute Genomics Platform"/>
            <consortium name="The Broad Institute Genome Sequencing Center for Infectious Disease"/>
            <person name="Wu L."/>
            <person name="Ma J."/>
        </authorList>
    </citation>
    <scope>NUCLEOTIDE SEQUENCE [LARGE SCALE GENOMIC DNA]</scope>
    <source>
        <strain evidence="5">CCUG 59778</strain>
    </source>
</reference>
<keyword evidence="2" id="KW-0732">Signal</keyword>
<keyword evidence="4" id="KW-0378">Hydrolase</keyword>
<dbReference type="GO" id="GO:0016787">
    <property type="term" value="F:hydrolase activity"/>
    <property type="evidence" value="ECO:0007669"/>
    <property type="project" value="UniProtKB-KW"/>
</dbReference>
<dbReference type="Pfam" id="PF13472">
    <property type="entry name" value="Lipase_GDSL_2"/>
    <property type="match status" value="1"/>
</dbReference>
<dbReference type="SUPFAM" id="SSF52266">
    <property type="entry name" value="SGNH hydrolase"/>
    <property type="match status" value="1"/>
</dbReference>
<feature type="compositionally biased region" description="Basic and acidic residues" evidence="1">
    <location>
        <begin position="257"/>
        <end position="274"/>
    </location>
</feature>
<protein>
    <submittedName>
        <fullName evidence="4">SGNH/GDSL hydrolase family protein</fullName>
    </submittedName>
</protein>
<feature type="region of interest" description="Disordered" evidence="1">
    <location>
        <begin position="245"/>
        <end position="280"/>
    </location>
</feature>
<dbReference type="InterPro" id="IPR051532">
    <property type="entry name" value="Ester_Hydrolysis_Enzymes"/>
</dbReference>
<comment type="caution">
    <text evidence="4">The sequence shown here is derived from an EMBL/GenBank/DDBJ whole genome shotgun (WGS) entry which is preliminary data.</text>
</comment>
<organism evidence="4 5">
    <name type="scientific">Chungangia koreensis</name>
    <dbReference type="NCBI Taxonomy" id="752657"/>
    <lineage>
        <taxon>Bacteria</taxon>
        <taxon>Bacillati</taxon>
        <taxon>Bacillota</taxon>
        <taxon>Bacilli</taxon>
        <taxon>Lactobacillales</taxon>
        <taxon>Chungangia</taxon>
    </lineage>
</organism>
<evidence type="ECO:0000313" key="4">
    <source>
        <dbReference type="EMBL" id="MFC4410161.1"/>
    </source>
</evidence>
<feature type="chain" id="PRO_5045416944" evidence="2">
    <location>
        <begin position="23"/>
        <end position="293"/>
    </location>
</feature>
<dbReference type="Gene3D" id="3.40.50.1110">
    <property type="entry name" value="SGNH hydrolase"/>
    <property type="match status" value="1"/>
</dbReference>
<dbReference type="InterPro" id="IPR013830">
    <property type="entry name" value="SGNH_hydro"/>
</dbReference>
<dbReference type="CDD" id="cd00229">
    <property type="entry name" value="SGNH_hydrolase"/>
    <property type="match status" value="1"/>
</dbReference>
<evidence type="ECO:0000256" key="2">
    <source>
        <dbReference type="SAM" id="SignalP"/>
    </source>
</evidence>
<dbReference type="PANTHER" id="PTHR30383">
    <property type="entry name" value="THIOESTERASE 1/PROTEASE 1/LYSOPHOSPHOLIPASE L1"/>
    <property type="match status" value="1"/>
</dbReference>
<proteinExistence type="predicted"/>
<dbReference type="PANTHER" id="PTHR30383:SF5">
    <property type="entry name" value="SGNH HYDROLASE-TYPE ESTERASE DOMAIN-CONTAINING PROTEIN"/>
    <property type="match status" value="1"/>
</dbReference>
<feature type="signal peptide" evidence="2">
    <location>
        <begin position="1"/>
        <end position="22"/>
    </location>
</feature>
<dbReference type="EMBL" id="JBHSEC010000007">
    <property type="protein sequence ID" value="MFC4410161.1"/>
    <property type="molecule type" value="Genomic_DNA"/>
</dbReference>
<keyword evidence="5" id="KW-1185">Reference proteome</keyword>
<gene>
    <name evidence="4" type="ORF">ACFOZY_06870</name>
</gene>
<dbReference type="Proteomes" id="UP001595817">
    <property type="component" value="Unassembled WGS sequence"/>
</dbReference>
<accession>A0ABV8X2K2</accession>
<dbReference type="InterPro" id="IPR036514">
    <property type="entry name" value="SGNH_hydro_sf"/>
</dbReference>
<evidence type="ECO:0000313" key="5">
    <source>
        <dbReference type="Proteomes" id="UP001595817"/>
    </source>
</evidence>
<evidence type="ECO:0000259" key="3">
    <source>
        <dbReference type="Pfam" id="PF13472"/>
    </source>
</evidence>
<sequence>MKKIAFLIIAVFLLLTPLPVFAEQKYPIVYVAIGDSLAAGQTPNKEIDAGYSDLIAQELSRNLPVAAFTKNLSFPGYTTNDVVRTVKREETQEILGQANLITISAGANDLLRMVRHDSRSGTLSFQQIQADFALNRVRINMAEMISELKSRAPKAEIYVMGYYFPYPHVLEAQKNGTARQLNRLNEILKNVAEIADVQFVDVSKGFEQNAKDYIPNPADVHPNMEGYRIMANSFFDVMTRGNLQVSQSELPQPAPKSFEELSKEMNTPKEDETASKGPLTPNLYVMIDELHRT</sequence>
<name>A0ABV8X2K2_9LACT</name>
<evidence type="ECO:0000256" key="1">
    <source>
        <dbReference type="SAM" id="MobiDB-lite"/>
    </source>
</evidence>
<feature type="domain" description="SGNH hydrolase-type esterase" evidence="3">
    <location>
        <begin position="32"/>
        <end position="229"/>
    </location>
</feature>